<dbReference type="GO" id="GO:0033796">
    <property type="term" value="F:sulfur reductase activity"/>
    <property type="evidence" value="ECO:0007669"/>
    <property type="project" value="UniProtKB-EC"/>
</dbReference>
<evidence type="ECO:0000256" key="3">
    <source>
        <dbReference type="ARBA" id="ARBA00023014"/>
    </source>
</evidence>
<dbReference type="PANTHER" id="PTHR40447">
    <property type="entry name" value="ANAEROBIC SULFITE REDUCTASE SUBUNIT A"/>
    <property type="match status" value="1"/>
</dbReference>
<dbReference type="PANTHER" id="PTHR40447:SF1">
    <property type="entry name" value="ANAEROBIC SULFITE REDUCTASE SUBUNIT A"/>
    <property type="match status" value="1"/>
</dbReference>
<feature type="domain" description="4Fe-4S ferredoxin-type" evidence="4">
    <location>
        <begin position="269"/>
        <end position="301"/>
    </location>
</feature>
<name>A0ABM9HWM9_9GAMM</name>
<keyword evidence="1" id="KW-0479">Metal-binding</keyword>
<keyword evidence="5" id="KW-0560">Oxidoreductase</keyword>
<dbReference type="Gene3D" id="1.10.1060.10">
    <property type="entry name" value="Alpha-helical ferredoxin"/>
    <property type="match status" value="1"/>
</dbReference>
<keyword evidence="6" id="KW-1185">Reference proteome</keyword>
<gene>
    <name evidence="5" type="ORF">MSZNOR_0323</name>
</gene>
<sequence length="384" mass="43209">MPESPARHGWAAKPQEVETMAEHPHYLLRSEFPRLLSALASAGYRCVGPRIRDGAIVYEPISGVDELPKGVHDRQAPGQYGLEQTDEPRFFAWANGPQALRPLTFAGRDKLWSAERKPDGSIDFKSGPPEAEPVAVIGARACDLAALYIYDRHFMQSAYPDPWYTARRQKLFLVAVHCTHPSLNCFCASTGDGPRATYGYDLALSELDEGFLIEARSEKGERILATLPVREASAEQIETADREIEDAGRRQVKGVPSRNLKDVLFARLDHPRWNEVAQRCLSCTNCTLVCPTCFCHSENDVTSLDGTRSEHYREWDSCFTQRHSYIHGITIRPDTRTRYRQWLTHKVGSWHDQFGRSGCVGCGRCITWCPVGIDITEELAAICR</sequence>
<protein>
    <submittedName>
        <fullName evidence="5">Sulfhydrogenase subunit beta (Sulfur reductase)</fullName>
        <ecNumber evidence="5">1.12.98.4</ecNumber>
    </submittedName>
</protein>
<evidence type="ECO:0000256" key="1">
    <source>
        <dbReference type="ARBA" id="ARBA00022723"/>
    </source>
</evidence>
<evidence type="ECO:0000256" key="2">
    <source>
        <dbReference type="ARBA" id="ARBA00023004"/>
    </source>
</evidence>
<dbReference type="PROSITE" id="PS00198">
    <property type="entry name" value="4FE4S_FER_1"/>
    <property type="match status" value="1"/>
</dbReference>
<feature type="domain" description="4Fe-4S ferredoxin-type" evidence="4">
    <location>
        <begin position="350"/>
        <end position="378"/>
    </location>
</feature>
<dbReference type="Pfam" id="PF17179">
    <property type="entry name" value="Fer4_22"/>
    <property type="match status" value="1"/>
</dbReference>
<dbReference type="EMBL" id="OX458333">
    <property type="protein sequence ID" value="CAI8733400.1"/>
    <property type="molecule type" value="Genomic_DNA"/>
</dbReference>
<dbReference type="EC" id="1.12.98.4" evidence="5"/>
<dbReference type="InterPro" id="IPR017896">
    <property type="entry name" value="4Fe4S_Fe-S-bd"/>
</dbReference>
<dbReference type="Proteomes" id="UP001162030">
    <property type="component" value="Chromosome"/>
</dbReference>
<keyword evidence="2" id="KW-0408">Iron</keyword>
<accession>A0ABM9HWM9</accession>
<dbReference type="InterPro" id="IPR009051">
    <property type="entry name" value="Helical_ferredxn"/>
</dbReference>
<dbReference type="InterPro" id="IPR017900">
    <property type="entry name" value="4Fe4S_Fe_S_CS"/>
</dbReference>
<dbReference type="PROSITE" id="PS51379">
    <property type="entry name" value="4FE4S_FER_2"/>
    <property type="match status" value="2"/>
</dbReference>
<evidence type="ECO:0000259" key="4">
    <source>
        <dbReference type="PROSITE" id="PS51379"/>
    </source>
</evidence>
<evidence type="ECO:0000313" key="5">
    <source>
        <dbReference type="EMBL" id="CAI8733400.1"/>
    </source>
</evidence>
<keyword evidence="3" id="KW-0411">Iron-sulfur</keyword>
<evidence type="ECO:0000313" key="6">
    <source>
        <dbReference type="Proteomes" id="UP001162030"/>
    </source>
</evidence>
<reference evidence="5 6" key="1">
    <citation type="submission" date="2023-03" db="EMBL/GenBank/DDBJ databases">
        <authorList>
            <person name="Pearce D."/>
        </authorList>
    </citation>
    <scope>NUCLEOTIDE SEQUENCE [LARGE SCALE GENOMIC DNA]</scope>
    <source>
        <strain evidence="5">Msz</strain>
    </source>
</reference>
<proteinExistence type="predicted"/>
<organism evidence="5 6">
    <name type="scientific">Methylocaldum szegediense</name>
    <dbReference type="NCBI Taxonomy" id="73780"/>
    <lineage>
        <taxon>Bacteria</taxon>
        <taxon>Pseudomonadati</taxon>
        <taxon>Pseudomonadota</taxon>
        <taxon>Gammaproteobacteria</taxon>
        <taxon>Methylococcales</taxon>
        <taxon>Methylococcaceae</taxon>
        <taxon>Methylocaldum</taxon>
    </lineage>
</organism>
<dbReference type="SUPFAM" id="SSF46548">
    <property type="entry name" value="alpha-helical ferredoxin"/>
    <property type="match status" value="1"/>
</dbReference>